<dbReference type="GeneID" id="83712603"/>
<evidence type="ECO:0000313" key="3">
    <source>
        <dbReference type="EMBL" id="CAI3946714.1"/>
    </source>
</evidence>
<dbReference type="EMBL" id="CAMXCM010000003">
    <property type="protein sequence ID" value="CAI3946714.1"/>
    <property type="molecule type" value="Genomic_DNA"/>
</dbReference>
<feature type="chain" id="PRO_5040733666" evidence="1">
    <location>
        <begin position="23"/>
        <end position="107"/>
    </location>
</feature>
<organism evidence="3 4">
    <name type="scientific">Commensalibacter communis</name>
    <dbReference type="NCBI Taxonomy" id="2972786"/>
    <lineage>
        <taxon>Bacteria</taxon>
        <taxon>Pseudomonadati</taxon>
        <taxon>Pseudomonadota</taxon>
        <taxon>Alphaproteobacteria</taxon>
        <taxon>Acetobacterales</taxon>
        <taxon>Acetobacteraceae</taxon>
    </lineage>
</organism>
<feature type="signal peptide" evidence="1">
    <location>
        <begin position="1"/>
        <end position="22"/>
    </location>
</feature>
<dbReference type="AlphaFoldDB" id="A0A9W4TPZ9"/>
<keyword evidence="1" id="KW-0732">Signal</keyword>
<accession>A0A9W4TPZ9</accession>
<dbReference type="EMBL" id="CAMXCS010000001">
    <property type="protein sequence ID" value="CAI3924512.1"/>
    <property type="molecule type" value="Genomic_DNA"/>
</dbReference>
<comment type="caution">
    <text evidence="3">The sequence shown here is derived from an EMBL/GenBank/DDBJ whole genome shotgun (WGS) entry which is preliminary data.</text>
</comment>
<name>A0A9W4TPZ9_9PROT</name>
<keyword evidence="5" id="KW-1185">Reference proteome</keyword>
<evidence type="ECO:0000313" key="4">
    <source>
        <dbReference type="Proteomes" id="UP001154255"/>
    </source>
</evidence>
<proteinExistence type="predicted"/>
<protein>
    <submittedName>
        <fullName evidence="3">Uncharacterized protein</fullName>
    </submittedName>
</protein>
<evidence type="ECO:0000256" key="1">
    <source>
        <dbReference type="SAM" id="SignalP"/>
    </source>
</evidence>
<dbReference type="Proteomes" id="UP001154259">
    <property type="component" value="Unassembled WGS sequence"/>
</dbReference>
<dbReference type="RefSeq" id="WP_271788602.1">
    <property type="nucleotide sequence ID" value="NZ_CAMXCK010000003.1"/>
</dbReference>
<reference evidence="3" key="1">
    <citation type="submission" date="2022-10" db="EMBL/GenBank/DDBJ databases">
        <authorList>
            <person name="Botero Cardona J."/>
        </authorList>
    </citation>
    <scope>NUCLEOTIDE SEQUENCE</scope>
    <source>
        <strain evidence="3">LMG 31819</strain>
        <strain evidence="2">R-53529</strain>
    </source>
</reference>
<sequence length="107" mass="12084">MKRIKHLLIIALLLFPSVGCQMDRASNSLDEPTLRSVAKNYLFVHGMCMGYLQNPSVTKDQFNALFQLDQQAKLSVIKALNSPNKTNLEQAQYLMKQIIAFLTVNKA</sequence>
<evidence type="ECO:0000313" key="5">
    <source>
        <dbReference type="Proteomes" id="UP001154259"/>
    </source>
</evidence>
<gene>
    <name evidence="2" type="ORF">R53529_LOCUS144</name>
    <name evidence="3" type="ORF">R53530_LOCUS1570</name>
</gene>
<evidence type="ECO:0000313" key="2">
    <source>
        <dbReference type="EMBL" id="CAI3924512.1"/>
    </source>
</evidence>
<dbReference type="Proteomes" id="UP001154255">
    <property type="component" value="Unassembled WGS sequence"/>
</dbReference>